<dbReference type="RefSeq" id="WP_183627824.1">
    <property type="nucleotide sequence ID" value="NZ_JACIDX010000017.1"/>
</dbReference>
<dbReference type="Proteomes" id="UP000548867">
    <property type="component" value="Unassembled WGS sequence"/>
</dbReference>
<proteinExistence type="predicted"/>
<dbReference type="EMBL" id="JACIDX010000017">
    <property type="protein sequence ID" value="MBB3956956.1"/>
    <property type="molecule type" value="Genomic_DNA"/>
</dbReference>
<accession>A0A7W6CI31</accession>
<evidence type="ECO:0000256" key="1">
    <source>
        <dbReference type="SAM" id="SignalP"/>
    </source>
</evidence>
<comment type="caution">
    <text evidence="2">The sequence shown here is derived from an EMBL/GenBank/DDBJ whole genome shotgun (WGS) entry which is preliminary data.</text>
</comment>
<evidence type="ECO:0000313" key="2">
    <source>
        <dbReference type="EMBL" id="MBB3956956.1"/>
    </source>
</evidence>
<keyword evidence="1" id="KW-0732">Signal</keyword>
<organism evidence="2 3">
    <name type="scientific">Novosphingobium sediminicola</name>
    <dbReference type="NCBI Taxonomy" id="563162"/>
    <lineage>
        <taxon>Bacteria</taxon>
        <taxon>Pseudomonadati</taxon>
        <taxon>Pseudomonadota</taxon>
        <taxon>Alphaproteobacteria</taxon>
        <taxon>Sphingomonadales</taxon>
        <taxon>Sphingomonadaceae</taxon>
        <taxon>Novosphingobium</taxon>
    </lineage>
</organism>
<evidence type="ECO:0000313" key="3">
    <source>
        <dbReference type="Proteomes" id="UP000548867"/>
    </source>
</evidence>
<sequence length="106" mass="11574">MFCHNLKYAALKSALCFALVAAASHACAAPDNVQQMTAAQLFQVADEWSKSGQFAFAEKAYRLLAQNPEAELRLILDEKPDAAGVRLELARIEAMDGHPTRDLRAA</sequence>
<keyword evidence="3" id="KW-1185">Reference proteome</keyword>
<protein>
    <submittedName>
        <fullName evidence="2">Uncharacterized protein</fullName>
    </submittedName>
</protein>
<reference evidence="2 3" key="1">
    <citation type="submission" date="2020-08" db="EMBL/GenBank/DDBJ databases">
        <title>Genomic Encyclopedia of Type Strains, Phase IV (KMG-IV): sequencing the most valuable type-strain genomes for metagenomic binning, comparative biology and taxonomic classification.</title>
        <authorList>
            <person name="Goeker M."/>
        </authorList>
    </citation>
    <scope>NUCLEOTIDE SEQUENCE [LARGE SCALE GENOMIC DNA]</scope>
    <source>
        <strain evidence="2 3">DSM 27057</strain>
    </source>
</reference>
<feature type="signal peptide" evidence="1">
    <location>
        <begin position="1"/>
        <end position="28"/>
    </location>
</feature>
<name>A0A7W6CI31_9SPHN</name>
<dbReference type="AlphaFoldDB" id="A0A7W6CI31"/>
<feature type="chain" id="PRO_5031548236" evidence="1">
    <location>
        <begin position="29"/>
        <end position="106"/>
    </location>
</feature>
<gene>
    <name evidence="2" type="ORF">GGR38_003923</name>
</gene>